<dbReference type="Proteomes" id="UP000051184">
    <property type="component" value="Unassembled WGS sequence"/>
</dbReference>
<protein>
    <submittedName>
        <fullName evidence="2">ParB-like nuclease domain protein</fullName>
    </submittedName>
</protein>
<evidence type="ECO:0000313" key="3">
    <source>
        <dbReference type="Proteomes" id="UP000051184"/>
    </source>
</evidence>
<dbReference type="Gene3D" id="3.90.1530.10">
    <property type="entry name" value="Conserved hypothetical protein from pyrococcus furiosus pfu- 392566-001, ParB domain"/>
    <property type="match status" value="1"/>
</dbReference>
<accession>A0A0N7MBS8</accession>
<dbReference type="SMART" id="SM00470">
    <property type="entry name" value="ParB"/>
    <property type="match status" value="1"/>
</dbReference>
<dbReference type="OrthoDB" id="9816381at2"/>
<organism evidence="2 3">
    <name type="scientific">Cognatishimia activa</name>
    <dbReference type="NCBI Taxonomy" id="1715691"/>
    <lineage>
        <taxon>Bacteria</taxon>
        <taxon>Pseudomonadati</taxon>
        <taxon>Pseudomonadota</taxon>
        <taxon>Alphaproteobacteria</taxon>
        <taxon>Rhodobacterales</taxon>
        <taxon>Paracoccaceae</taxon>
        <taxon>Cognatishimia</taxon>
    </lineage>
</organism>
<feature type="domain" description="ParB-like N-terminal" evidence="1">
    <location>
        <begin position="5"/>
        <end position="82"/>
    </location>
</feature>
<reference evidence="3" key="1">
    <citation type="submission" date="2015-09" db="EMBL/GenBank/DDBJ databases">
        <authorList>
            <person name="Rodrigo-Torres Lidia"/>
            <person name="Arahal R.David."/>
        </authorList>
    </citation>
    <scope>NUCLEOTIDE SEQUENCE [LARGE SCALE GENOMIC DNA]</scope>
    <source>
        <strain evidence="3">CECT 5114</strain>
    </source>
</reference>
<evidence type="ECO:0000259" key="1">
    <source>
        <dbReference type="SMART" id="SM00470"/>
    </source>
</evidence>
<name>A0A0N7MBS8_9RHOB</name>
<proteinExistence type="predicted"/>
<sequence length="83" mass="9392">MPVKEKFAIADVRIPLKRRKTLDSAKVEDIAYDMLENGQTTPIRLRTDKGGGYILVEGYHRLEALRAIGESEVEGYLVHAQLH</sequence>
<dbReference type="InterPro" id="IPR003115">
    <property type="entry name" value="ParB_N"/>
</dbReference>
<keyword evidence="3" id="KW-1185">Reference proteome</keyword>
<gene>
    <name evidence="2" type="ORF">TA5114_02057</name>
</gene>
<dbReference type="AlphaFoldDB" id="A0A0N7MBS8"/>
<dbReference type="STRING" id="1715691.TA5113_00885"/>
<dbReference type="RefSeq" id="WP_058315169.1">
    <property type="nucleotide sequence ID" value="NZ_CYTO01000009.1"/>
</dbReference>
<dbReference type="InterPro" id="IPR036086">
    <property type="entry name" value="ParB/Sulfiredoxin_sf"/>
</dbReference>
<dbReference type="SUPFAM" id="SSF110849">
    <property type="entry name" value="ParB/Sulfiredoxin"/>
    <property type="match status" value="1"/>
</dbReference>
<dbReference type="EMBL" id="CYUE01000020">
    <property type="protein sequence ID" value="CUK26248.1"/>
    <property type="molecule type" value="Genomic_DNA"/>
</dbReference>
<dbReference type="Pfam" id="PF02195">
    <property type="entry name" value="ParB_N"/>
    <property type="match status" value="1"/>
</dbReference>
<evidence type="ECO:0000313" key="2">
    <source>
        <dbReference type="EMBL" id="CUK26248.1"/>
    </source>
</evidence>